<comment type="caution">
    <text evidence="2">The sequence shown here is derived from an EMBL/GenBank/DDBJ whole genome shotgun (WGS) entry which is preliminary data.</text>
</comment>
<gene>
    <name evidence="2" type="ORF">FPZ43_01375</name>
</gene>
<name>A0A563UIN3_9SPHI</name>
<keyword evidence="1" id="KW-0812">Transmembrane</keyword>
<feature type="transmembrane region" description="Helical" evidence="1">
    <location>
        <begin position="21"/>
        <end position="39"/>
    </location>
</feature>
<evidence type="ECO:0000256" key="1">
    <source>
        <dbReference type="SAM" id="Phobius"/>
    </source>
</evidence>
<organism evidence="2 3">
    <name type="scientific">Mucilaginibacter pallidiroseus</name>
    <dbReference type="NCBI Taxonomy" id="2599295"/>
    <lineage>
        <taxon>Bacteria</taxon>
        <taxon>Pseudomonadati</taxon>
        <taxon>Bacteroidota</taxon>
        <taxon>Sphingobacteriia</taxon>
        <taxon>Sphingobacteriales</taxon>
        <taxon>Sphingobacteriaceae</taxon>
        <taxon>Mucilaginibacter</taxon>
    </lineage>
</organism>
<proteinExistence type="predicted"/>
<evidence type="ECO:0000313" key="2">
    <source>
        <dbReference type="EMBL" id="TWR31159.1"/>
    </source>
</evidence>
<dbReference type="Pfam" id="PF13858">
    <property type="entry name" value="DUF4199"/>
    <property type="match status" value="1"/>
</dbReference>
<protein>
    <submittedName>
        <fullName evidence="2">DUF4199 domain-containing protein</fullName>
    </submittedName>
</protein>
<keyword evidence="1" id="KW-0472">Membrane</keyword>
<evidence type="ECO:0000313" key="3">
    <source>
        <dbReference type="Proteomes" id="UP000320042"/>
    </source>
</evidence>
<feature type="transmembrane region" description="Helical" evidence="1">
    <location>
        <begin position="45"/>
        <end position="68"/>
    </location>
</feature>
<keyword evidence="1" id="KW-1133">Transmembrane helix</keyword>
<dbReference type="InterPro" id="IPR025250">
    <property type="entry name" value="DUF4199"/>
</dbReference>
<feature type="transmembrane region" description="Helical" evidence="1">
    <location>
        <begin position="164"/>
        <end position="185"/>
    </location>
</feature>
<reference evidence="2 3" key="1">
    <citation type="submission" date="2019-07" db="EMBL/GenBank/DDBJ databases">
        <authorList>
            <person name="Kim J."/>
        </authorList>
    </citation>
    <scope>NUCLEOTIDE SEQUENCE [LARGE SCALE GENOMIC DNA]</scope>
    <source>
        <strain evidence="3">dk17</strain>
    </source>
</reference>
<dbReference type="EMBL" id="VOEJ01000001">
    <property type="protein sequence ID" value="TWR31159.1"/>
    <property type="molecule type" value="Genomic_DNA"/>
</dbReference>
<dbReference type="Proteomes" id="UP000320042">
    <property type="component" value="Unassembled WGS sequence"/>
</dbReference>
<keyword evidence="3" id="KW-1185">Reference proteome</keyword>
<accession>A0A563UIN3</accession>
<dbReference type="AlphaFoldDB" id="A0A563UIN3"/>
<dbReference type="OrthoDB" id="660361at2"/>
<sequence length="203" mass="22540">MITVSEDLNPIIRKNAIPKGLILGVVVAILNIVSYYYIVSIATSYWAIILVPMLFNIILPLVVLLFLVADLRKTIGGFWNLRQAITGIFLMLLLAMAVNYVTVNVVFAKVIEPNMVDNTRNAMVTAVTPILEKSGASQTDIDKKMDEMQKQFDSRKNAGIGPQIKSIVISIIMLFVLALVLGAIYKRERPRYATEGNDPELSI</sequence>
<feature type="transmembrane region" description="Helical" evidence="1">
    <location>
        <begin position="88"/>
        <end position="111"/>
    </location>
</feature>